<evidence type="ECO:0000313" key="2">
    <source>
        <dbReference type="Proteomes" id="UP000051298"/>
    </source>
</evidence>
<proteinExistence type="predicted"/>
<accession>A0A0P1F1R8</accession>
<evidence type="ECO:0000313" key="1">
    <source>
        <dbReference type="EMBL" id="CUH61473.1"/>
    </source>
</evidence>
<dbReference type="eggNOG" id="ENOG5032WF0">
    <property type="taxonomic scope" value="Bacteria"/>
</dbReference>
<sequence>MAIPVLPLTLVSSLERRLVTSVAEARSPFTGTSQIQDWGASWWEYQIEMAVTQGAKARRLSAFFTALGGLRGRFLFPDPSIEVPVAAGNPYVTEAQAAGASTLRTAGWGLGLRAGDFFQLGGDATTRLYQLTADVVPVGSEATLTLVPPLRASVPVGTLLGLDAPSVLLRLTAPVPSVIGRADQHRFTISAREAL</sequence>
<gene>
    <name evidence="1" type="ORF">THS5294_02781</name>
</gene>
<reference evidence="1 2" key="1">
    <citation type="submission" date="2015-09" db="EMBL/GenBank/DDBJ databases">
        <authorList>
            <consortium name="Swine Surveillance"/>
        </authorList>
    </citation>
    <scope>NUCLEOTIDE SEQUENCE [LARGE SCALE GENOMIC DNA]</scope>
    <source>
        <strain evidence="1 2">CECT 5294</strain>
    </source>
</reference>
<organism evidence="1 2">
    <name type="scientific">Thalassobacter stenotrophicus</name>
    <dbReference type="NCBI Taxonomy" id="266809"/>
    <lineage>
        <taxon>Bacteria</taxon>
        <taxon>Pseudomonadati</taxon>
        <taxon>Pseudomonadota</taxon>
        <taxon>Alphaproteobacteria</taxon>
        <taxon>Rhodobacterales</taxon>
        <taxon>Roseobacteraceae</taxon>
        <taxon>Thalassobacter</taxon>
    </lineage>
</organism>
<protein>
    <submittedName>
        <fullName evidence="1">Uncharacterized protein</fullName>
    </submittedName>
</protein>
<dbReference type="AlphaFoldDB" id="A0A0P1F1R8"/>
<dbReference type="RefSeq" id="WP_048599771.1">
    <property type="nucleotide sequence ID" value="NZ_CYRX01000032.1"/>
</dbReference>
<name>A0A0P1F1R8_9RHOB</name>
<dbReference type="STRING" id="266809.PM03_15125"/>
<dbReference type="Proteomes" id="UP000051298">
    <property type="component" value="Unassembled WGS sequence"/>
</dbReference>
<dbReference type="EMBL" id="CYRX01000032">
    <property type="protein sequence ID" value="CUH61473.1"/>
    <property type="molecule type" value="Genomic_DNA"/>
</dbReference>